<dbReference type="Gene3D" id="3.30.450.30">
    <property type="entry name" value="Dynein light chain 2a, cytoplasmic"/>
    <property type="match status" value="1"/>
</dbReference>
<organism evidence="2 3">
    <name type="scientific">Micromonospora sonneratiae</name>
    <dbReference type="NCBI Taxonomy" id="1184706"/>
    <lineage>
        <taxon>Bacteria</taxon>
        <taxon>Bacillati</taxon>
        <taxon>Actinomycetota</taxon>
        <taxon>Actinomycetes</taxon>
        <taxon>Micromonosporales</taxon>
        <taxon>Micromonosporaceae</taxon>
        <taxon>Micromonospora</taxon>
    </lineage>
</organism>
<evidence type="ECO:0000313" key="2">
    <source>
        <dbReference type="EMBL" id="MFD1326222.1"/>
    </source>
</evidence>
<proteinExistence type="predicted"/>
<gene>
    <name evidence="2" type="ORF">ACFQ4H_34605</name>
</gene>
<dbReference type="InterPro" id="IPR053141">
    <property type="entry name" value="Mycobact_SerProt_Inhib_Rv3364c"/>
</dbReference>
<dbReference type="PANTHER" id="PTHR36222:SF1">
    <property type="entry name" value="SERINE PROTEASE INHIBITOR RV3364C"/>
    <property type="match status" value="1"/>
</dbReference>
<evidence type="ECO:0000313" key="3">
    <source>
        <dbReference type="Proteomes" id="UP001597260"/>
    </source>
</evidence>
<sequence length="138" mass="14228">MAHSMVTAPDLTQLLDDFVNRVPEVEHALALSPDGLLLAGSQQVDPELATQLSSIVAGLQALALAAGQHYEAGSVRQIVVQMLRAFLFITATRGGAIFVVSFAAGADIGALAYEVALFAGQADGHLPTYLSPASGPVS</sequence>
<evidence type="ECO:0000259" key="1">
    <source>
        <dbReference type="SMART" id="SM00960"/>
    </source>
</evidence>
<name>A0ABW3YRV1_9ACTN</name>
<dbReference type="EMBL" id="JBHTMP010000140">
    <property type="protein sequence ID" value="MFD1326222.1"/>
    <property type="molecule type" value="Genomic_DNA"/>
</dbReference>
<comment type="caution">
    <text evidence="2">The sequence shown here is derived from an EMBL/GenBank/DDBJ whole genome shotgun (WGS) entry which is preliminary data.</text>
</comment>
<reference evidence="3" key="1">
    <citation type="journal article" date="2019" name="Int. J. Syst. Evol. Microbiol.">
        <title>The Global Catalogue of Microorganisms (GCM) 10K type strain sequencing project: providing services to taxonomists for standard genome sequencing and annotation.</title>
        <authorList>
            <consortium name="The Broad Institute Genomics Platform"/>
            <consortium name="The Broad Institute Genome Sequencing Center for Infectious Disease"/>
            <person name="Wu L."/>
            <person name="Ma J."/>
        </authorList>
    </citation>
    <scope>NUCLEOTIDE SEQUENCE [LARGE SCALE GENOMIC DNA]</scope>
    <source>
        <strain evidence="3">JCM 31037</strain>
    </source>
</reference>
<dbReference type="SMART" id="SM00960">
    <property type="entry name" value="Robl_LC7"/>
    <property type="match status" value="1"/>
</dbReference>
<accession>A0ABW3YRV1</accession>
<dbReference type="SUPFAM" id="SSF103196">
    <property type="entry name" value="Roadblock/LC7 domain"/>
    <property type="match status" value="1"/>
</dbReference>
<dbReference type="InterPro" id="IPR004942">
    <property type="entry name" value="Roadblock/LAMTOR2_dom"/>
</dbReference>
<dbReference type="Pfam" id="PF03259">
    <property type="entry name" value="Robl_LC7"/>
    <property type="match status" value="1"/>
</dbReference>
<keyword evidence="3" id="KW-1185">Reference proteome</keyword>
<protein>
    <submittedName>
        <fullName evidence="2">Roadblock/LC7 domain-containing protein</fullName>
    </submittedName>
</protein>
<dbReference type="RefSeq" id="WP_377579469.1">
    <property type="nucleotide sequence ID" value="NZ_JBHTMP010000140.1"/>
</dbReference>
<dbReference type="Proteomes" id="UP001597260">
    <property type="component" value="Unassembled WGS sequence"/>
</dbReference>
<feature type="domain" description="Roadblock/LAMTOR2" evidence="1">
    <location>
        <begin position="12"/>
        <end position="102"/>
    </location>
</feature>
<dbReference type="PANTHER" id="PTHR36222">
    <property type="entry name" value="SERINE PROTEASE INHIBITOR RV3364C"/>
    <property type="match status" value="1"/>
</dbReference>